<dbReference type="InterPro" id="IPR043135">
    <property type="entry name" value="Fur_C"/>
</dbReference>
<organism evidence="10 11">
    <name type="scientific">Candidatus Frankia alpina</name>
    <dbReference type="NCBI Taxonomy" id="2699483"/>
    <lineage>
        <taxon>Bacteria</taxon>
        <taxon>Bacillati</taxon>
        <taxon>Actinomycetota</taxon>
        <taxon>Actinomycetes</taxon>
        <taxon>Frankiales</taxon>
        <taxon>Frankiaceae</taxon>
        <taxon>Frankia</taxon>
    </lineage>
</organism>
<dbReference type="RefSeq" id="WP_136448478.1">
    <property type="nucleotide sequence ID" value="NZ_CADCWT010000102.1"/>
</dbReference>
<feature type="binding site" evidence="7">
    <location>
        <position position="89"/>
    </location>
    <ligand>
        <name>Zn(2+)</name>
        <dbReference type="ChEBI" id="CHEBI:29105"/>
    </ligand>
</feature>
<dbReference type="GO" id="GO:0000976">
    <property type="term" value="F:transcription cis-regulatory region binding"/>
    <property type="evidence" value="ECO:0007669"/>
    <property type="project" value="TreeGrafter"/>
</dbReference>
<feature type="region of interest" description="Disordered" evidence="9">
    <location>
        <begin position="134"/>
        <end position="159"/>
    </location>
</feature>
<evidence type="ECO:0000313" key="11">
    <source>
        <dbReference type="Proteomes" id="UP000305282"/>
    </source>
</evidence>
<keyword evidence="8" id="KW-0408">Iron</keyword>
<dbReference type="OrthoDB" id="5242893at2"/>
<keyword evidence="11" id="KW-1185">Reference proteome</keyword>
<dbReference type="Gene3D" id="3.30.1490.190">
    <property type="match status" value="1"/>
</dbReference>
<keyword evidence="7" id="KW-0479">Metal-binding</keyword>
<dbReference type="InterPro" id="IPR002481">
    <property type="entry name" value="FUR"/>
</dbReference>
<feature type="binding site" evidence="8">
    <location>
        <position position="82"/>
    </location>
    <ligand>
        <name>Fe cation</name>
        <dbReference type="ChEBI" id="CHEBI:24875"/>
    </ligand>
</feature>
<dbReference type="GO" id="GO:0008270">
    <property type="term" value="F:zinc ion binding"/>
    <property type="evidence" value="ECO:0007669"/>
    <property type="project" value="TreeGrafter"/>
</dbReference>
<keyword evidence="4" id="KW-0805">Transcription regulation</keyword>
<evidence type="ECO:0000256" key="8">
    <source>
        <dbReference type="PIRSR" id="PIRSR602481-2"/>
    </source>
</evidence>
<dbReference type="AlphaFoldDB" id="A0A4S5EP01"/>
<feature type="binding site" evidence="7">
    <location>
        <position position="129"/>
    </location>
    <ligand>
        <name>Zn(2+)</name>
        <dbReference type="ChEBI" id="CHEBI:29105"/>
    </ligand>
</feature>
<protein>
    <submittedName>
        <fullName evidence="10">Transcriptional repressor</fullName>
    </submittedName>
</protein>
<evidence type="ECO:0000256" key="1">
    <source>
        <dbReference type="ARBA" id="ARBA00007957"/>
    </source>
</evidence>
<name>A0A4S5EP01_9ACTN</name>
<comment type="similarity">
    <text evidence="1">Belongs to the Fur family.</text>
</comment>
<evidence type="ECO:0000256" key="2">
    <source>
        <dbReference type="ARBA" id="ARBA00022491"/>
    </source>
</evidence>
<feature type="binding site" evidence="7">
    <location>
        <position position="126"/>
    </location>
    <ligand>
        <name>Zn(2+)</name>
        <dbReference type="ChEBI" id="CHEBI:29105"/>
    </ligand>
</feature>
<evidence type="ECO:0000256" key="3">
    <source>
        <dbReference type="ARBA" id="ARBA00022833"/>
    </source>
</evidence>
<gene>
    <name evidence="10" type="ORF">E7Y31_13635</name>
</gene>
<evidence type="ECO:0000313" key="10">
    <source>
        <dbReference type="EMBL" id="THJ74077.1"/>
    </source>
</evidence>
<comment type="caution">
    <text evidence="10">The sequence shown here is derived from an EMBL/GenBank/DDBJ whole genome shotgun (WGS) entry which is preliminary data.</text>
</comment>
<dbReference type="SUPFAM" id="SSF46785">
    <property type="entry name" value="Winged helix' DNA-binding domain"/>
    <property type="match status" value="1"/>
</dbReference>
<comment type="cofactor">
    <cofactor evidence="8">
        <name>Mn(2+)</name>
        <dbReference type="ChEBI" id="CHEBI:29035"/>
    </cofactor>
    <cofactor evidence="8">
        <name>Fe(2+)</name>
        <dbReference type="ChEBI" id="CHEBI:29033"/>
    </cofactor>
    <text evidence="8">Binds 1 Mn(2+) or Fe(2+) ion per subunit.</text>
</comment>
<keyword evidence="2" id="KW-0678">Repressor</keyword>
<keyword evidence="5" id="KW-0238">DNA-binding</keyword>
<dbReference type="GO" id="GO:1900376">
    <property type="term" value="P:regulation of secondary metabolite biosynthetic process"/>
    <property type="evidence" value="ECO:0007669"/>
    <property type="project" value="TreeGrafter"/>
</dbReference>
<feature type="binding site" evidence="7">
    <location>
        <position position="86"/>
    </location>
    <ligand>
        <name>Zn(2+)</name>
        <dbReference type="ChEBI" id="CHEBI:29105"/>
    </ligand>
</feature>
<evidence type="ECO:0000256" key="7">
    <source>
        <dbReference type="PIRSR" id="PIRSR602481-1"/>
    </source>
</evidence>
<accession>A0A4S5EP01</accession>
<dbReference type="EMBL" id="SSXH01000326">
    <property type="protein sequence ID" value="THJ74077.1"/>
    <property type="molecule type" value="Genomic_DNA"/>
</dbReference>
<reference evidence="10 11" key="1">
    <citation type="submission" date="2019-04" db="EMBL/GenBank/DDBJ databases">
        <title>Draft genome sequences for three unisolated Alnus-infective Frankia Sp+ strains, AgTrS, AiOr and AvVan, the first sequenced Frankia strains able to sporulate in-planta.</title>
        <authorList>
            <person name="Bethencourt L."/>
            <person name="Vautrin F."/>
            <person name="Taib N."/>
            <person name="Dubost A."/>
            <person name="Castro-Garcia L."/>
            <person name="Imbaud O."/>
            <person name="Abrouk D."/>
            <person name="Fournier P."/>
            <person name="Briolay J."/>
            <person name="Nguyen A."/>
            <person name="Normand P."/>
            <person name="Fernandez M.P."/>
            <person name="Brochier-Armanet C."/>
            <person name="Herrera-Belaroussi A."/>
        </authorList>
    </citation>
    <scope>NUCLEOTIDE SEQUENCE [LARGE SCALE GENOMIC DNA]</scope>
    <source>
        <strain evidence="10 11">AvVan</strain>
    </source>
</reference>
<dbReference type="GO" id="GO:0003700">
    <property type="term" value="F:DNA-binding transcription factor activity"/>
    <property type="evidence" value="ECO:0007669"/>
    <property type="project" value="InterPro"/>
</dbReference>
<dbReference type="PANTHER" id="PTHR33202">
    <property type="entry name" value="ZINC UPTAKE REGULATION PROTEIN"/>
    <property type="match status" value="1"/>
</dbReference>
<evidence type="ECO:0000256" key="4">
    <source>
        <dbReference type="ARBA" id="ARBA00023015"/>
    </source>
</evidence>
<sequence length="159" mass="16904">MTDLADLRLTPQRMAVLEVLRAADDHPTAAEVYERVRRTSPRIGSATVYRTLSLLVSTGRALELNLGDGAAARYDANTCRHDHAVCDGCGRAVDLDHPVPDGMMAEIARRSGFAITGYDLQFRGMCPDCQANSSDPARAAGGTGPTVNTHAKGALHAEA</sequence>
<evidence type="ECO:0000256" key="9">
    <source>
        <dbReference type="SAM" id="MobiDB-lite"/>
    </source>
</evidence>
<dbReference type="InterPro" id="IPR036390">
    <property type="entry name" value="WH_DNA-bd_sf"/>
</dbReference>
<keyword evidence="3 7" id="KW-0862">Zinc</keyword>
<dbReference type="Proteomes" id="UP000305282">
    <property type="component" value="Unassembled WGS sequence"/>
</dbReference>
<evidence type="ECO:0000256" key="6">
    <source>
        <dbReference type="ARBA" id="ARBA00023163"/>
    </source>
</evidence>
<dbReference type="GO" id="GO:0045892">
    <property type="term" value="P:negative regulation of DNA-templated transcription"/>
    <property type="evidence" value="ECO:0007669"/>
    <property type="project" value="TreeGrafter"/>
</dbReference>
<comment type="cofactor">
    <cofactor evidence="7">
        <name>Zn(2+)</name>
        <dbReference type="ChEBI" id="CHEBI:29105"/>
    </cofactor>
    <text evidence="7">Binds 1 zinc ion per subunit.</text>
</comment>
<dbReference type="Pfam" id="PF01475">
    <property type="entry name" value="FUR"/>
    <property type="match status" value="1"/>
</dbReference>
<dbReference type="InterPro" id="IPR036388">
    <property type="entry name" value="WH-like_DNA-bd_sf"/>
</dbReference>
<dbReference type="PANTHER" id="PTHR33202:SF7">
    <property type="entry name" value="FERRIC UPTAKE REGULATION PROTEIN"/>
    <property type="match status" value="1"/>
</dbReference>
<keyword evidence="6" id="KW-0804">Transcription</keyword>
<proteinExistence type="inferred from homology"/>
<dbReference type="Gene3D" id="1.10.10.10">
    <property type="entry name" value="Winged helix-like DNA-binding domain superfamily/Winged helix DNA-binding domain"/>
    <property type="match status" value="1"/>
</dbReference>
<dbReference type="CDD" id="cd07153">
    <property type="entry name" value="Fur_like"/>
    <property type="match status" value="1"/>
</dbReference>
<evidence type="ECO:0000256" key="5">
    <source>
        <dbReference type="ARBA" id="ARBA00023125"/>
    </source>
</evidence>